<dbReference type="RefSeq" id="WP_089913967.1">
    <property type="nucleotide sequence ID" value="NZ_FOBB01000003.1"/>
</dbReference>
<dbReference type="PANTHER" id="PTHR20863">
    <property type="entry name" value="ACYL CARRIER PROTEIN"/>
    <property type="match status" value="1"/>
</dbReference>
<sequence length="85" mass="9822">MDIKEIIQTTNAFLIEEFEADPAKIAPEANLKSTLELDSLDYIDLVVVIENNFGFKVNPEDFQSIITFQDFYDYVARCLKQKELV</sequence>
<organism evidence="4 5">
    <name type="scientific">Chitinophaga rupis</name>
    <dbReference type="NCBI Taxonomy" id="573321"/>
    <lineage>
        <taxon>Bacteria</taxon>
        <taxon>Pseudomonadati</taxon>
        <taxon>Bacteroidota</taxon>
        <taxon>Chitinophagia</taxon>
        <taxon>Chitinophagales</taxon>
        <taxon>Chitinophagaceae</taxon>
        <taxon>Chitinophaga</taxon>
    </lineage>
</organism>
<dbReference type="GO" id="GO:0000035">
    <property type="term" value="F:acyl binding"/>
    <property type="evidence" value="ECO:0007669"/>
    <property type="project" value="TreeGrafter"/>
</dbReference>
<dbReference type="AlphaFoldDB" id="A0A1H7WLT0"/>
<gene>
    <name evidence="4" type="ORF">SAMN04488505_103704</name>
</gene>
<dbReference type="PANTHER" id="PTHR20863:SF76">
    <property type="entry name" value="CARRIER DOMAIN-CONTAINING PROTEIN"/>
    <property type="match status" value="1"/>
</dbReference>
<dbReference type="Gene3D" id="1.10.1200.10">
    <property type="entry name" value="ACP-like"/>
    <property type="match status" value="1"/>
</dbReference>
<evidence type="ECO:0000259" key="3">
    <source>
        <dbReference type="PROSITE" id="PS50075"/>
    </source>
</evidence>
<dbReference type="PROSITE" id="PS50075">
    <property type="entry name" value="CARRIER"/>
    <property type="match status" value="1"/>
</dbReference>
<dbReference type="InterPro" id="IPR036736">
    <property type="entry name" value="ACP-like_sf"/>
</dbReference>
<dbReference type="Pfam" id="PF00550">
    <property type="entry name" value="PP-binding"/>
    <property type="match status" value="1"/>
</dbReference>
<accession>A0A1H7WLT0</accession>
<dbReference type="OrthoDB" id="1004764at2"/>
<evidence type="ECO:0000256" key="2">
    <source>
        <dbReference type="ARBA" id="ARBA00022553"/>
    </source>
</evidence>
<dbReference type="NCBIfam" id="NF003757">
    <property type="entry name" value="PRK05350.1"/>
    <property type="match status" value="1"/>
</dbReference>
<feature type="domain" description="Carrier" evidence="3">
    <location>
        <begin position="1"/>
        <end position="79"/>
    </location>
</feature>
<name>A0A1H7WLT0_9BACT</name>
<evidence type="ECO:0000313" key="4">
    <source>
        <dbReference type="EMBL" id="SEM21979.1"/>
    </source>
</evidence>
<reference evidence="4 5" key="1">
    <citation type="submission" date="2016-10" db="EMBL/GenBank/DDBJ databases">
        <authorList>
            <person name="de Groot N.N."/>
        </authorList>
    </citation>
    <scope>NUCLEOTIDE SEQUENCE [LARGE SCALE GENOMIC DNA]</scope>
    <source>
        <strain evidence="4 5">DSM 21039</strain>
    </source>
</reference>
<dbReference type="InterPro" id="IPR009081">
    <property type="entry name" value="PP-bd_ACP"/>
</dbReference>
<protein>
    <submittedName>
        <fullName evidence="4">Acyl carrier protein</fullName>
    </submittedName>
</protein>
<dbReference type="GO" id="GO:0000036">
    <property type="term" value="F:acyl carrier activity"/>
    <property type="evidence" value="ECO:0007669"/>
    <property type="project" value="TreeGrafter"/>
</dbReference>
<keyword evidence="5" id="KW-1185">Reference proteome</keyword>
<proteinExistence type="predicted"/>
<dbReference type="InterPro" id="IPR003231">
    <property type="entry name" value="ACP"/>
</dbReference>
<dbReference type="EMBL" id="FOBB01000003">
    <property type="protein sequence ID" value="SEM21979.1"/>
    <property type="molecule type" value="Genomic_DNA"/>
</dbReference>
<dbReference type="Proteomes" id="UP000198984">
    <property type="component" value="Unassembled WGS sequence"/>
</dbReference>
<keyword evidence="2" id="KW-0597">Phosphoprotein</keyword>
<keyword evidence="1" id="KW-0596">Phosphopantetheine</keyword>
<dbReference type="STRING" id="573321.SAMN04488505_103704"/>
<evidence type="ECO:0000256" key="1">
    <source>
        <dbReference type="ARBA" id="ARBA00022450"/>
    </source>
</evidence>
<evidence type="ECO:0000313" key="5">
    <source>
        <dbReference type="Proteomes" id="UP000198984"/>
    </source>
</evidence>
<dbReference type="SUPFAM" id="SSF47336">
    <property type="entry name" value="ACP-like"/>
    <property type="match status" value="1"/>
</dbReference>